<dbReference type="AlphaFoldDB" id="A0A0N0VHZ6"/>
<organism evidence="2 3">
    <name type="scientific">Leptomonas pyrrhocoris</name>
    <name type="common">Firebug parasite</name>
    <dbReference type="NCBI Taxonomy" id="157538"/>
    <lineage>
        <taxon>Eukaryota</taxon>
        <taxon>Discoba</taxon>
        <taxon>Euglenozoa</taxon>
        <taxon>Kinetoplastea</taxon>
        <taxon>Metakinetoplastina</taxon>
        <taxon>Trypanosomatida</taxon>
        <taxon>Trypanosomatidae</taxon>
        <taxon>Leishmaniinae</taxon>
        <taxon>Leptomonas</taxon>
    </lineage>
</organism>
<proteinExistence type="predicted"/>
<dbReference type="RefSeq" id="XP_015664683.1">
    <property type="nucleotide sequence ID" value="XM_015796675.1"/>
</dbReference>
<feature type="signal peptide" evidence="1">
    <location>
        <begin position="1"/>
        <end position="22"/>
    </location>
</feature>
<comment type="caution">
    <text evidence="2">The sequence shown here is derived from an EMBL/GenBank/DDBJ whole genome shotgun (WGS) entry which is preliminary data.</text>
</comment>
<protein>
    <submittedName>
        <fullName evidence="2">Uncharacterized protein</fullName>
    </submittedName>
</protein>
<keyword evidence="3" id="KW-1185">Reference proteome</keyword>
<keyword evidence="1" id="KW-0732">Signal</keyword>
<evidence type="ECO:0000313" key="3">
    <source>
        <dbReference type="Proteomes" id="UP000037923"/>
    </source>
</evidence>
<reference evidence="2 3" key="1">
    <citation type="submission" date="2015-07" db="EMBL/GenBank/DDBJ databases">
        <title>High-quality genome of monoxenous trypanosomatid Leptomonas pyrrhocoris.</title>
        <authorList>
            <person name="Flegontov P."/>
            <person name="Butenko A."/>
            <person name="Firsov S."/>
            <person name="Vlcek C."/>
            <person name="Logacheva M.D."/>
            <person name="Field M."/>
            <person name="Filatov D."/>
            <person name="Flegontova O."/>
            <person name="Gerasimov E."/>
            <person name="Jackson A.P."/>
            <person name="Kelly S."/>
            <person name="Opperdoes F."/>
            <person name="O'Reilly A."/>
            <person name="Votypka J."/>
            <person name="Yurchenko V."/>
            <person name="Lukes J."/>
        </authorList>
    </citation>
    <scope>NUCLEOTIDE SEQUENCE [LARGE SCALE GENOMIC DNA]</scope>
    <source>
        <strain evidence="2">H10</strain>
    </source>
</reference>
<dbReference type="Proteomes" id="UP000037923">
    <property type="component" value="Unassembled WGS sequence"/>
</dbReference>
<gene>
    <name evidence="2" type="ORF">ABB37_00478</name>
</gene>
<sequence length="434" mass="48723">MFSSFFLLSLLIASTVIQPVFSAEYRMFHNISEVKNTTEVVWLSRRGDNSPCKRPWTPIRCGIFHQFTFVGTCDAEGHCSCPVVCRDMWGMFPFPPGIPPRIEAYDVNRPDGLHPWANYRDKALSVAQSVYNCLAKDTTRLIRTLLSGAFSWDAAGVNSYNQWFEYNEAAIDNSTPVYWHTRVWNKQVLVHPGDFKSKLSVSSHWFNRGLSICVTKDNDEGDLLTSAKRTHDGYMIYCATTSWGAAKVINGNEGSAVIDVDACFDVDVGQQIAHCVLVEMERRERFDVCAGCEQGNFENCVAYSLGGHKVIPISIFPSGAETNAAISKYTEFRDSLFEEINVMQGPFFWARSFAQELWNNQSKERQSVCPTTNFAFAHLLLIILDDCFVVSVTSFPGPRTPSGSLARPCGGCRDLVFFSQLGAKMAARRWRGFT</sequence>
<dbReference type="VEuPathDB" id="TriTrypDB:LpyrH10_01_4780"/>
<accession>A0A0N0VHZ6</accession>
<evidence type="ECO:0000256" key="1">
    <source>
        <dbReference type="SAM" id="SignalP"/>
    </source>
</evidence>
<dbReference type="GeneID" id="26900775"/>
<name>A0A0N0VHZ6_LEPPY</name>
<feature type="chain" id="PRO_5005861153" evidence="1">
    <location>
        <begin position="23"/>
        <end position="434"/>
    </location>
</feature>
<dbReference type="EMBL" id="LGTL01000001">
    <property type="protein sequence ID" value="KPA86244.1"/>
    <property type="molecule type" value="Genomic_DNA"/>
</dbReference>
<evidence type="ECO:0000313" key="2">
    <source>
        <dbReference type="EMBL" id="KPA86244.1"/>
    </source>
</evidence>